<evidence type="ECO:0000256" key="1">
    <source>
        <dbReference type="SAM" id="MobiDB-lite"/>
    </source>
</evidence>
<dbReference type="GO" id="GO:0003779">
    <property type="term" value="F:actin binding"/>
    <property type="evidence" value="ECO:0007669"/>
    <property type="project" value="InterPro"/>
</dbReference>
<dbReference type="InterPro" id="IPR003124">
    <property type="entry name" value="WH2_dom"/>
</dbReference>
<feature type="compositionally biased region" description="Low complexity" evidence="1">
    <location>
        <begin position="245"/>
        <end position="266"/>
    </location>
</feature>
<sequence>MIAERFGLTTEQEGNIHVKNIHVKNIHVKNIDLKRIKTSMPPPPPPPMPVMGGPPPPPPPPPGGPPAANLPSRPPTGAGRGALLGEIGRGKALRKAVTNDRSAPIVGKSANSSAGPTIGGAPPVPGMGMGGMPKSPGGLAPPAPGNRARSNSDQSGRESSGAGMDAAPQLGGLFAGGMPKLRKSRGGVDTGAADSSSYLSDPESSGRSFSAPKPPTMSAPRPPGAAAPSIPGRPNASTAAAAICSTGTTPSTSFSGTGSSSATSTTALGCSPPATSSSVLFSGTTTTASTVCRPSEPGSPSRHPRSEPAALSLAEQRTPGPASPTTGGILPAACCSASLYLGRPRAAAAQESRVVSDVRRASSWSAW</sequence>
<feature type="compositionally biased region" description="Polar residues" evidence="1">
    <location>
        <begin position="148"/>
        <end position="158"/>
    </location>
</feature>
<accession>A0A0G4KUN5</accession>
<keyword evidence="4" id="KW-1185">Reference proteome</keyword>
<feature type="compositionally biased region" description="Pro residues" evidence="1">
    <location>
        <begin position="212"/>
        <end position="225"/>
    </location>
</feature>
<name>A0A0G4KUN5_VERLO</name>
<feature type="compositionally biased region" description="Low complexity" evidence="1">
    <location>
        <begin position="195"/>
        <end position="205"/>
    </location>
</feature>
<dbReference type="PROSITE" id="PS51082">
    <property type="entry name" value="WH2"/>
    <property type="match status" value="1"/>
</dbReference>
<dbReference type="Proteomes" id="UP000044602">
    <property type="component" value="Unassembled WGS sequence"/>
</dbReference>
<evidence type="ECO:0000313" key="4">
    <source>
        <dbReference type="Proteomes" id="UP000044602"/>
    </source>
</evidence>
<feature type="compositionally biased region" description="Pro residues" evidence="1">
    <location>
        <begin position="40"/>
        <end position="65"/>
    </location>
</feature>
<feature type="domain" description="WH2" evidence="2">
    <location>
        <begin position="79"/>
        <end position="96"/>
    </location>
</feature>
<gene>
    <name evidence="3" type="ORF">BN1708_002500</name>
</gene>
<evidence type="ECO:0000313" key="3">
    <source>
        <dbReference type="EMBL" id="CRK13140.1"/>
    </source>
</evidence>
<dbReference type="Pfam" id="PF02205">
    <property type="entry name" value="WH2"/>
    <property type="match status" value="1"/>
</dbReference>
<feature type="region of interest" description="Disordered" evidence="1">
    <location>
        <begin position="36"/>
        <end position="328"/>
    </location>
</feature>
<reference evidence="3 4" key="1">
    <citation type="submission" date="2015-05" db="EMBL/GenBank/DDBJ databases">
        <authorList>
            <person name="Wang D.B."/>
            <person name="Wang M."/>
        </authorList>
    </citation>
    <scope>NUCLEOTIDE SEQUENCE [LARGE SCALE GENOMIC DNA]</scope>
    <source>
        <strain evidence="3">VL1</strain>
    </source>
</reference>
<feature type="compositionally biased region" description="Polar residues" evidence="1">
    <location>
        <begin position="273"/>
        <end position="292"/>
    </location>
</feature>
<dbReference type="EMBL" id="CVQH01004446">
    <property type="protein sequence ID" value="CRK13140.1"/>
    <property type="molecule type" value="Genomic_DNA"/>
</dbReference>
<dbReference type="STRING" id="100787.A0A0G4KUN5"/>
<proteinExistence type="predicted"/>
<evidence type="ECO:0000259" key="2">
    <source>
        <dbReference type="PROSITE" id="PS51082"/>
    </source>
</evidence>
<organism evidence="3 4">
    <name type="scientific">Verticillium longisporum</name>
    <name type="common">Verticillium dahliae var. longisporum</name>
    <dbReference type="NCBI Taxonomy" id="100787"/>
    <lineage>
        <taxon>Eukaryota</taxon>
        <taxon>Fungi</taxon>
        <taxon>Dikarya</taxon>
        <taxon>Ascomycota</taxon>
        <taxon>Pezizomycotina</taxon>
        <taxon>Sordariomycetes</taxon>
        <taxon>Hypocreomycetidae</taxon>
        <taxon>Glomerellales</taxon>
        <taxon>Plectosphaerellaceae</taxon>
        <taxon>Verticillium</taxon>
    </lineage>
</organism>
<protein>
    <recommendedName>
        <fullName evidence="2">WH2 domain-containing protein</fullName>
    </recommendedName>
</protein>
<dbReference type="AlphaFoldDB" id="A0A0G4KUN5"/>